<dbReference type="AlphaFoldDB" id="A0A9D4J4Z6"/>
<gene>
    <name evidence="4" type="ORF">DPMN_149450</name>
</gene>
<dbReference type="InterPro" id="IPR013970">
    <property type="entry name" value="Rfa2"/>
</dbReference>
<dbReference type="PANTHER" id="PTHR15114">
    <property type="entry name" value="REPLICATION PROTEIN A3"/>
    <property type="match status" value="1"/>
</dbReference>
<evidence type="ECO:0000313" key="5">
    <source>
        <dbReference type="Proteomes" id="UP000828390"/>
    </source>
</evidence>
<sequence>MEDLVTHRVNAAMLPNLQGRNVCILGMAKEVSNDGKMFTLTTSDGKDVRVQMQEPLNEYVSGLTEVHGQVGNRNTIQCQNYIVFPEEVSQNFSMDLYNSAVELMARAPQHYQQGVQQ</sequence>
<organism evidence="4 5">
    <name type="scientific">Dreissena polymorpha</name>
    <name type="common">Zebra mussel</name>
    <name type="synonym">Mytilus polymorpha</name>
    <dbReference type="NCBI Taxonomy" id="45954"/>
    <lineage>
        <taxon>Eukaryota</taxon>
        <taxon>Metazoa</taxon>
        <taxon>Spiralia</taxon>
        <taxon>Lophotrochozoa</taxon>
        <taxon>Mollusca</taxon>
        <taxon>Bivalvia</taxon>
        <taxon>Autobranchia</taxon>
        <taxon>Heteroconchia</taxon>
        <taxon>Euheterodonta</taxon>
        <taxon>Imparidentia</taxon>
        <taxon>Neoheterodontei</taxon>
        <taxon>Myida</taxon>
        <taxon>Dreissenoidea</taxon>
        <taxon>Dreissenidae</taxon>
        <taxon>Dreissena</taxon>
    </lineage>
</organism>
<dbReference type="GO" id="GO:0003697">
    <property type="term" value="F:single-stranded DNA binding"/>
    <property type="evidence" value="ECO:0007669"/>
    <property type="project" value="TreeGrafter"/>
</dbReference>
<proteinExistence type="inferred from homology"/>
<dbReference type="GO" id="GO:0006298">
    <property type="term" value="P:mismatch repair"/>
    <property type="evidence" value="ECO:0007669"/>
    <property type="project" value="TreeGrafter"/>
</dbReference>
<evidence type="ECO:0000256" key="3">
    <source>
        <dbReference type="ARBA" id="ARBA00023242"/>
    </source>
</evidence>
<evidence type="ECO:0000256" key="2">
    <source>
        <dbReference type="ARBA" id="ARBA00009761"/>
    </source>
</evidence>
<evidence type="ECO:0000256" key="1">
    <source>
        <dbReference type="ARBA" id="ARBA00004123"/>
    </source>
</evidence>
<evidence type="ECO:0008006" key="6">
    <source>
        <dbReference type="Google" id="ProtNLM"/>
    </source>
</evidence>
<dbReference type="GO" id="GO:0035861">
    <property type="term" value="C:site of double-strand break"/>
    <property type="evidence" value="ECO:0007669"/>
    <property type="project" value="TreeGrafter"/>
</dbReference>
<reference evidence="4" key="2">
    <citation type="submission" date="2020-11" db="EMBL/GenBank/DDBJ databases">
        <authorList>
            <person name="McCartney M.A."/>
            <person name="Auch B."/>
            <person name="Kono T."/>
            <person name="Mallez S."/>
            <person name="Becker A."/>
            <person name="Gohl D.M."/>
            <person name="Silverstein K.A.T."/>
            <person name="Koren S."/>
            <person name="Bechman K.B."/>
            <person name="Herman A."/>
            <person name="Abrahante J.E."/>
            <person name="Garbe J."/>
        </authorList>
    </citation>
    <scope>NUCLEOTIDE SEQUENCE</scope>
    <source>
        <strain evidence="4">Duluth1</strain>
        <tissue evidence="4">Whole animal</tissue>
    </source>
</reference>
<comment type="subcellular location">
    <subcellularLocation>
        <location evidence="1">Nucleus</location>
    </subcellularLocation>
</comment>
<dbReference type="Pfam" id="PF08661">
    <property type="entry name" value="Rep_fac-A_3"/>
    <property type="match status" value="1"/>
</dbReference>
<dbReference type="Gene3D" id="2.40.50.140">
    <property type="entry name" value="Nucleic acid-binding proteins"/>
    <property type="match status" value="1"/>
</dbReference>
<evidence type="ECO:0000313" key="4">
    <source>
        <dbReference type="EMBL" id="KAH3795888.1"/>
    </source>
</evidence>
<dbReference type="GO" id="GO:0003684">
    <property type="term" value="F:damaged DNA binding"/>
    <property type="evidence" value="ECO:0007669"/>
    <property type="project" value="TreeGrafter"/>
</dbReference>
<dbReference type="OrthoDB" id="188186at2759"/>
<dbReference type="GO" id="GO:0006289">
    <property type="term" value="P:nucleotide-excision repair"/>
    <property type="evidence" value="ECO:0007669"/>
    <property type="project" value="TreeGrafter"/>
</dbReference>
<keyword evidence="3" id="KW-0539">Nucleus</keyword>
<dbReference type="Proteomes" id="UP000828390">
    <property type="component" value="Unassembled WGS sequence"/>
</dbReference>
<dbReference type="SUPFAM" id="SSF50249">
    <property type="entry name" value="Nucleic acid-binding proteins"/>
    <property type="match status" value="1"/>
</dbReference>
<dbReference type="GO" id="GO:0000724">
    <property type="term" value="P:double-strand break repair via homologous recombination"/>
    <property type="evidence" value="ECO:0007669"/>
    <property type="project" value="TreeGrafter"/>
</dbReference>
<keyword evidence="5" id="KW-1185">Reference proteome</keyword>
<dbReference type="GO" id="GO:0006260">
    <property type="term" value="P:DNA replication"/>
    <property type="evidence" value="ECO:0007669"/>
    <property type="project" value="InterPro"/>
</dbReference>
<dbReference type="EMBL" id="JAIWYP010000007">
    <property type="protein sequence ID" value="KAH3795888.1"/>
    <property type="molecule type" value="Genomic_DNA"/>
</dbReference>
<comment type="caution">
    <text evidence="4">The sequence shown here is derived from an EMBL/GenBank/DDBJ whole genome shotgun (WGS) entry which is preliminary data.</text>
</comment>
<name>A0A9D4J4Z6_DREPO</name>
<dbReference type="PANTHER" id="PTHR15114:SF1">
    <property type="entry name" value="REPLICATION PROTEIN A 14 KDA SUBUNIT"/>
    <property type="match status" value="1"/>
</dbReference>
<protein>
    <recommendedName>
        <fullName evidence="6">Replication protein A 14 kDa subunit</fullName>
    </recommendedName>
</protein>
<dbReference type="FunFam" id="2.40.50.140:FF:000395">
    <property type="entry name" value="Replication protein A3"/>
    <property type="match status" value="1"/>
</dbReference>
<comment type="similarity">
    <text evidence="2">Belongs to the replication factor A protein 3 family.</text>
</comment>
<dbReference type="InterPro" id="IPR012340">
    <property type="entry name" value="NA-bd_OB-fold"/>
</dbReference>
<dbReference type="GO" id="GO:0005662">
    <property type="term" value="C:DNA replication factor A complex"/>
    <property type="evidence" value="ECO:0007669"/>
    <property type="project" value="TreeGrafter"/>
</dbReference>
<reference evidence="4" key="1">
    <citation type="journal article" date="2019" name="bioRxiv">
        <title>The Genome of the Zebra Mussel, Dreissena polymorpha: A Resource for Invasive Species Research.</title>
        <authorList>
            <person name="McCartney M.A."/>
            <person name="Auch B."/>
            <person name="Kono T."/>
            <person name="Mallez S."/>
            <person name="Zhang Y."/>
            <person name="Obille A."/>
            <person name="Becker A."/>
            <person name="Abrahante J.E."/>
            <person name="Garbe J."/>
            <person name="Badalamenti J.P."/>
            <person name="Herman A."/>
            <person name="Mangelson H."/>
            <person name="Liachko I."/>
            <person name="Sullivan S."/>
            <person name="Sone E.D."/>
            <person name="Koren S."/>
            <person name="Silverstein K.A.T."/>
            <person name="Beckman K.B."/>
            <person name="Gohl D.M."/>
        </authorList>
    </citation>
    <scope>NUCLEOTIDE SEQUENCE</scope>
    <source>
        <strain evidence="4">Duluth1</strain>
        <tissue evidence="4">Whole animal</tissue>
    </source>
</reference>
<accession>A0A9D4J4Z6</accession>
<dbReference type="GO" id="GO:0006284">
    <property type="term" value="P:base-excision repair"/>
    <property type="evidence" value="ECO:0007669"/>
    <property type="project" value="TreeGrafter"/>
</dbReference>
<dbReference type="CDD" id="cd04479">
    <property type="entry name" value="RPA3"/>
    <property type="match status" value="1"/>
</dbReference>